<evidence type="ECO:0000256" key="1">
    <source>
        <dbReference type="ARBA" id="ARBA00004651"/>
    </source>
</evidence>
<keyword evidence="3" id="KW-1003">Cell membrane</keyword>
<comment type="subcellular location">
    <subcellularLocation>
        <location evidence="1">Cell membrane</location>
        <topology evidence="1">Multi-pass membrane protein</topology>
    </subcellularLocation>
</comment>
<comment type="caution">
    <text evidence="8">The sequence shown here is derived from an EMBL/GenBank/DDBJ whole genome shotgun (WGS) entry which is preliminary data.</text>
</comment>
<keyword evidence="8" id="KW-0966">Cell projection</keyword>
<feature type="transmembrane region" description="Helical" evidence="7">
    <location>
        <begin position="172"/>
        <end position="196"/>
    </location>
</feature>
<feature type="transmembrane region" description="Helical" evidence="7">
    <location>
        <begin position="236"/>
        <end position="260"/>
    </location>
</feature>
<dbReference type="GO" id="GO:0005886">
    <property type="term" value="C:plasma membrane"/>
    <property type="evidence" value="ECO:0007669"/>
    <property type="project" value="UniProtKB-SubCell"/>
</dbReference>
<dbReference type="InterPro" id="IPR002010">
    <property type="entry name" value="T3SS_IM_R"/>
</dbReference>
<dbReference type="Proteomes" id="UP000541810">
    <property type="component" value="Unassembled WGS sequence"/>
</dbReference>
<dbReference type="EMBL" id="JACHGY010000001">
    <property type="protein sequence ID" value="MBB6430754.1"/>
    <property type="molecule type" value="Genomic_DNA"/>
</dbReference>
<protein>
    <submittedName>
        <fullName evidence="8">Flagellar biosynthetic protein FliR</fullName>
    </submittedName>
</protein>
<dbReference type="Pfam" id="PF01311">
    <property type="entry name" value="Bac_export_1"/>
    <property type="match status" value="1"/>
</dbReference>
<evidence type="ECO:0000256" key="3">
    <source>
        <dbReference type="ARBA" id="ARBA00022475"/>
    </source>
</evidence>
<proteinExistence type="inferred from homology"/>
<dbReference type="PRINTS" id="PR00953">
    <property type="entry name" value="TYPE3IMRPROT"/>
</dbReference>
<evidence type="ECO:0000256" key="4">
    <source>
        <dbReference type="ARBA" id="ARBA00022692"/>
    </source>
</evidence>
<dbReference type="PANTHER" id="PTHR30065:SF1">
    <property type="entry name" value="SURFACE PRESENTATION OF ANTIGENS PROTEIN SPAR"/>
    <property type="match status" value="1"/>
</dbReference>
<organism evidence="8 9">
    <name type="scientific">Algisphaera agarilytica</name>
    <dbReference type="NCBI Taxonomy" id="1385975"/>
    <lineage>
        <taxon>Bacteria</taxon>
        <taxon>Pseudomonadati</taxon>
        <taxon>Planctomycetota</taxon>
        <taxon>Phycisphaerae</taxon>
        <taxon>Phycisphaerales</taxon>
        <taxon>Phycisphaeraceae</taxon>
        <taxon>Algisphaera</taxon>
    </lineage>
</organism>
<evidence type="ECO:0000313" key="8">
    <source>
        <dbReference type="EMBL" id="MBB6430754.1"/>
    </source>
</evidence>
<evidence type="ECO:0000313" key="9">
    <source>
        <dbReference type="Proteomes" id="UP000541810"/>
    </source>
</evidence>
<keyword evidence="5 7" id="KW-1133">Transmembrane helix</keyword>
<dbReference type="PANTHER" id="PTHR30065">
    <property type="entry name" value="FLAGELLAR BIOSYNTHETIC PROTEIN FLIR"/>
    <property type="match status" value="1"/>
</dbReference>
<accession>A0A7X0LLC1</accession>
<name>A0A7X0LLC1_9BACT</name>
<feature type="transmembrane region" description="Helical" evidence="7">
    <location>
        <begin position="39"/>
        <end position="56"/>
    </location>
</feature>
<reference evidence="8 9" key="1">
    <citation type="submission" date="2020-08" db="EMBL/GenBank/DDBJ databases">
        <title>Genomic Encyclopedia of Type Strains, Phase IV (KMG-IV): sequencing the most valuable type-strain genomes for metagenomic binning, comparative biology and taxonomic classification.</title>
        <authorList>
            <person name="Goeker M."/>
        </authorList>
    </citation>
    <scope>NUCLEOTIDE SEQUENCE [LARGE SCALE GENOMIC DNA]</scope>
    <source>
        <strain evidence="8 9">DSM 103725</strain>
    </source>
</reference>
<dbReference type="GO" id="GO:0006605">
    <property type="term" value="P:protein targeting"/>
    <property type="evidence" value="ECO:0007669"/>
    <property type="project" value="InterPro"/>
</dbReference>
<feature type="transmembrane region" description="Helical" evidence="7">
    <location>
        <begin position="144"/>
        <end position="166"/>
    </location>
</feature>
<keyword evidence="8" id="KW-0969">Cilium</keyword>
<feature type="transmembrane region" description="Helical" evidence="7">
    <location>
        <begin position="86"/>
        <end position="109"/>
    </location>
</feature>
<sequence length="278" mass="29552">MVNLTPLIDHLPAWLMVLFRLTGIFLLAPVFGSRTIPRIVKVFMIVGLSLCVYPMLMAKGHTASASLAGIIGTDASGMLTLSLWNLLPIVAIELLMGYVIGYCASLPLIGMQIGGQVIDQQMGISAGGVFNPDLDAEAGVMGQLYFLAGLTVFLIIGGHHAILLTLVGSFELIPIGGFGTTGVEMSSAVGLVVGLLNVMFDMALRIAMPLLCILFLLRVAMGFIGRTVPQMNILSVGFIFYILAGALVLVVGATATMTVFRDTLQETLQQVLSIFTMN</sequence>
<evidence type="ECO:0000256" key="6">
    <source>
        <dbReference type="ARBA" id="ARBA00023136"/>
    </source>
</evidence>
<dbReference type="RefSeq" id="WP_184678250.1">
    <property type="nucleotide sequence ID" value="NZ_JACHGY010000001.1"/>
</dbReference>
<feature type="transmembrane region" description="Helical" evidence="7">
    <location>
        <begin position="203"/>
        <end position="224"/>
    </location>
</feature>
<keyword evidence="8" id="KW-0282">Flagellum</keyword>
<keyword evidence="9" id="KW-1185">Reference proteome</keyword>
<dbReference type="AlphaFoldDB" id="A0A7X0LLC1"/>
<evidence type="ECO:0000256" key="5">
    <source>
        <dbReference type="ARBA" id="ARBA00022989"/>
    </source>
</evidence>
<keyword evidence="6 7" id="KW-0472">Membrane</keyword>
<comment type="similarity">
    <text evidence="2">Belongs to the FliR/MopE/SpaR family.</text>
</comment>
<feature type="transmembrane region" description="Helical" evidence="7">
    <location>
        <begin position="12"/>
        <end position="32"/>
    </location>
</feature>
<evidence type="ECO:0000256" key="2">
    <source>
        <dbReference type="ARBA" id="ARBA00009772"/>
    </source>
</evidence>
<evidence type="ECO:0000256" key="7">
    <source>
        <dbReference type="SAM" id="Phobius"/>
    </source>
</evidence>
<keyword evidence="4 7" id="KW-0812">Transmembrane</keyword>
<gene>
    <name evidence="8" type="ORF">HNQ40_002560</name>
</gene>